<evidence type="ECO:0008006" key="5">
    <source>
        <dbReference type="Google" id="ProtNLM"/>
    </source>
</evidence>
<dbReference type="InterPro" id="IPR052994">
    <property type="entry name" value="Tiny_macrocysts_regulators"/>
</dbReference>
<feature type="transmembrane region" description="Helical" evidence="2">
    <location>
        <begin position="279"/>
        <end position="298"/>
    </location>
</feature>
<feature type="transmembrane region" description="Helical" evidence="2">
    <location>
        <begin position="249"/>
        <end position="272"/>
    </location>
</feature>
<dbReference type="PANTHER" id="PTHR31600">
    <property type="entry name" value="TINY MACROCYSTS PROTEIN B-RELATED"/>
    <property type="match status" value="1"/>
</dbReference>
<dbReference type="EMBL" id="CAJJDP010000051">
    <property type="protein sequence ID" value="CAD8168241.1"/>
    <property type="molecule type" value="Genomic_DNA"/>
</dbReference>
<evidence type="ECO:0000313" key="4">
    <source>
        <dbReference type="Proteomes" id="UP000683925"/>
    </source>
</evidence>
<feature type="transmembrane region" description="Helical" evidence="2">
    <location>
        <begin position="1352"/>
        <end position="1374"/>
    </location>
</feature>
<feature type="transmembrane region" description="Helical" evidence="2">
    <location>
        <begin position="183"/>
        <end position="204"/>
    </location>
</feature>
<protein>
    <recommendedName>
        <fullName evidence="5">PAS domain-containing protein</fullName>
    </recommendedName>
</protein>
<dbReference type="Proteomes" id="UP000683925">
    <property type="component" value="Unassembled WGS sequence"/>
</dbReference>
<keyword evidence="4" id="KW-1185">Reference proteome</keyword>
<feature type="transmembrane region" description="Helical" evidence="2">
    <location>
        <begin position="225"/>
        <end position="243"/>
    </location>
</feature>
<comment type="caution">
    <text evidence="3">The sequence shown here is derived from an EMBL/GenBank/DDBJ whole genome shotgun (WGS) entry which is preliminary data.</text>
</comment>
<organism evidence="3 4">
    <name type="scientific">Paramecium octaurelia</name>
    <dbReference type="NCBI Taxonomy" id="43137"/>
    <lineage>
        <taxon>Eukaryota</taxon>
        <taxon>Sar</taxon>
        <taxon>Alveolata</taxon>
        <taxon>Ciliophora</taxon>
        <taxon>Intramacronucleata</taxon>
        <taxon>Oligohymenophorea</taxon>
        <taxon>Peniculida</taxon>
        <taxon>Parameciidae</taxon>
        <taxon>Paramecium</taxon>
    </lineage>
</organism>
<feature type="transmembrane region" description="Helical" evidence="2">
    <location>
        <begin position="310"/>
        <end position="328"/>
    </location>
</feature>
<evidence type="ECO:0000313" key="3">
    <source>
        <dbReference type="EMBL" id="CAD8168241.1"/>
    </source>
</evidence>
<keyword evidence="2" id="KW-0472">Membrane</keyword>
<feature type="compositionally biased region" description="Basic and acidic residues" evidence="1">
    <location>
        <begin position="476"/>
        <end position="501"/>
    </location>
</feature>
<dbReference type="OrthoDB" id="299369at2759"/>
<accession>A0A8S1UU76</accession>
<name>A0A8S1UU76_PAROT</name>
<reference evidence="3" key="1">
    <citation type="submission" date="2021-01" db="EMBL/GenBank/DDBJ databases">
        <authorList>
            <consortium name="Genoscope - CEA"/>
            <person name="William W."/>
        </authorList>
    </citation>
    <scope>NUCLEOTIDE SEQUENCE</scope>
</reference>
<feature type="transmembrane region" description="Helical" evidence="2">
    <location>
        <begin position="1684"/>
        <end position="1704"/>
    </location>
</feature>
<sequence length="1747" mass="206158">MKEKTISNIPKFKKKLLVQIMEFSLQFRILYEDHILKIPPLLFSITIIMSYLQEISFLFENYYITDNRSFSFMKCLILVAEFTRPYKILDENFYRYSYFIPLAINLIYYSLVLKLFINHKYGKSKYQKLLETFYQQNRFFIILMTILTFIQAFHFHLIFANLIELSVASISHNSQLNDVNVGNLIFAIITLIIVILNMIAQMICNLEFNQITQSNFGVLQQSFSLYWQQMSILLVILINQLNADHKIKFYLIFTLLALKLIFCVQSQLLYFISLFYKTYVELIGLTAQLTILIILLILQIQENDFDHKDSLLFIVSYPLLIHIVLNSFQEYHETILLNRKSTLNAYQQQYKIAEIFLKFGVIYNSHIENKQNMAFIYNFQLIHKESCQSNLCYCQTSNLSFEQIITIFLKEQIQLFGEVINQIKDKTIRQSMFLRYLSFISYLGFSTKAFQQSNVQVIHESEINSKSNIYNNQRSESNKIDSSHSLDQKSHSQQRQRNELEHDEFTKVKIMNLSFINQIKLRMLQDSIKKSMSNGLRKQSIMQENLEHAVNLFLMSETANKRLKEKIITSLNRKRQYFNNILLNTGSGSIFSNSKNLLIKFKKIENELLKLYDQFPSRKMQALNTFLQAELMNNYFSAYKLTTVASISDEKLLKMQSQISIDLFSSKLDYIIFGFDKKSHYLQMQSTSNLIHQFFGYTQEQFKQMSFIEAILPQGFDLIHQKLIQNFLQSGESKFYKQINLSFCRTTHKCIKPIDFFFDINLSNFEDLTFVTFLQDTQVSPAYILCCENYKIQCMTKNIGQKLGYEQQYHQNLIDLLFKLQINKVFPRFHNIYESFLSRTSILQKDVQDQINFDDKQTNYDQSDAQIQMIVPNPQIFEKKQNINWDQNDHTNQLTADVVFHLRNVKQELFSYLIVEIRDVKRFLQTEFSTPFQTEVPLSTNNNLEYLAQLTDMDNNFEIIEDQESFCLNPPKALELLENYEKEANHFGQRLRISQNINNSNSQHIYPNISIALASPKDSASRLIEENKDVSLQQMNNTISKKKDKNRQQYFSALDQREDQESSNFINSIIQNKQADQNQDQLQLDQIDKDLQENIKQQMQIQNFVNDPSLNKLNGDGSETSSLAGIKKSRFSKRYDLIQKLISSQKFSHNFLNMKYMLTLMFLNFLVFGSIEMFYANSDLPQFLKEIDLLQIKANIVGPIDNYIVGQNAVTNYAALYQRNYLTKDTAFQEAIYANNEINYTFYELKTSFENQLQNPYLDPFFEDRYVIVEMADYPKTIEYNIRLREAIQLELEASLNFIKTDFLFNDNLDYTQGFFTYLYKNFIPLRQLCQQLNEEMLDYSTNRATQVSRNWYQLLIPIVIIGGVLLIVCILFYKYYLQQYDEFLELFSYLDTVWLQRDIDRYRGYASLLMKDSDVLFKYQFDLDAKEVFLINEETKKDRIAQNQAFQRDKSNQQGVVVLQQKMQQLPSIFTFATIYGICFVFCFISNSLAQNFYTKYPESTRFFNLLSDLSMASSGVFSMREISYTIQAEETQIYFFSDKNATDFIDLFKTHIKIIDTFLQVFQNFDSSQYITSDQFVTDFYNLMVQDICIYLPDYKQETAQQHCDSALDGVMRRGMIETLNKVRNNVMNEYESTNNFKIEIIDLQSDLEIGLIAYDDLNDLRDQFQQQLTDTTNQLISQLSFINISFIVILLTSILALLTLVEKYFRWEFNIVKNFVILLPQTSLFLDVQLDRNLRQMVVQDDLI</sequence>
<evidence type="ECO:0000256" key="2">
    <source>
        <dbReference type="SAM" id="Phobius"/>
    </source>
</evidence>
<dbReference type="OMA" id="ATIYGIC"/>
<evidence type="ECO:0000256" key="1">
    <source>
        <dbReference type="SAM" id="MobiDB-lite"/>
    </source>
</evidence>
<gene>
    <name evidence="3" type="ORF">POCTA_138.1.T0510202</name>
</gene>
<feature type="transmembrane region" description="Helical" evidence="2">
    <location>
        <begin position="138"/>
        <end position="163"/>
    </location>
</feature>
<proteinExistence type="predicted"/>
<feature type="transmembrane region" description="Helical" evidence="2">
    <location>
        <begin position="96"/>
        <end position="117"/>
    </location>
</feature>
<keyword evidence="2" id="KW-0812">Transmembrane</keyword>
<feature type="transmembrane region" description="Helical" evidence="2">
    <location>
        <begin position="1156"/>
        <end position="1176"/>
    </location>
</feature>
<feature type="transmembrane region" description="Helical" evidence="2">
    <location>
        <begin position="1470"/>
        <end position="1491"/>
    </location>
</feature>
<dbReference type="PANTHER" id="PTHR31600:SF2">
    <property type="entry name" value="GAMETE ENRICHED GENE 10 PROTEIN-RELATED"/>
    <property type="match status" value="1"/>
</dbReference>
<keyword evidence="2" id="KW-1133">Transmembrane helix</keyword>
<feature type="region of interest" description="Disordered" evidence="1">
    <location>
        <begin position="475"/>
        <end position="501"/>
    </location>
</feature>